<evidence type="ECO:0000313" key="7">
    <source>
        <dbReference type="Proteomes" id="UP000245609"/>
    </source>
</evidence>
<accession>A0A2T9Z862</accession>
<comment type="caution">
    <text evidence="6">The sequence shown here is derived from an EMBL/GenBank/DDBJ whole genome shotgun (WGS) entry which is preliminary data.</text>
</comment>
<dbReference type="Proteomes" id="UP000245609">
    <property type="component" value="Unassembled WGS sequence"/>
</dbReference>
<evidence type="ECO:0008006" key="8">
    <source>
        <dbReference type="Google" id="ProtNLM"/>
    </source>
</evidence>
<keyword evidence="4 5" id="KW-0472">Membrane</keyword>
<evidence type="ECO:0000313" key="6">
    <source>
        <dbReference type="EMBL" id="PVV00788.1"/>
    </source>
</evidence>
<dbReference type="PANTHER" id="PTHR10250">
    <property type="entry name" value="MICROSOMAL GLUTATHIONE S-TRANSFERASE"/>
    <property type="match status" value="1"/>
</dbReference>
<gene>
    <name evidence="6" type="ORF">BB560_004819</name>
</gene>
<evidence type="ECO:0000256" key="2">
    <source>
        <dbReference type="ARBA" id="ARBA00022692"/>
    </source>
</evidence>
<reference evidence="6 7" key="1">
    <citation type="journal article" date="2018" name="MBio">
        <title>Comparative Genomics Reveals the Core Gene Toolbox for the Fungus-Insect Symbiosis.</title>
        <authorList>
            <person name="Wang Y."/>
            <person name="Stata M."/>
            <person name="Wang W."/>
            <person name="Stajich J.E."/>
            <person name="White M.M."/>
            <person name="Moncalvo J.M."/>
        </authorList>
    </citation>
    <scope>NUCLEOTIDE SEQUENCE [LARGE SCALE GENOMIC DNA]</scope>
    <source>
        <strain evidence="6 7">SC-DP-2</strain>
    </source>
</reference>
<dbReference type="GO" id="GO:0016020">
    <property type="term" value="C:membrane"/>
    <property type="evidence" value="ECO:0007669"/>
    <property type="project" value="UniProtKB-SubCell"/>
</dbReference>
<dbReference type="OrthoDB" id="410651at2759"/>
<keyword evidence="3 5" id="KW-1133">Transmembrane helix</keyword>
<dbReference type="Gene3D" id="1.20.120.550">
    <property type="entry name" value="Membrane associated eicosanoid/glutathione metabolism-like domain"/>
    <property type="match status" value="1"/>
</dbReference>
<dbReference type="InterPro" id="IPR050997">
    <property type="entry name" value="MAPEG"/>
</dbReference>
<feature type="transmembrane region" description="Helical" evidence="5">
    <location>
        <begin position="121"/>
        <end position="140"/>
    </location>
</feature>
<dbReference type="InterPro" id="IPR001129">
    <property type="entry name" value="Membr-assoc_MAPEG"/>
</dbReference>
<dbReference type="PANTHER" id="PTHR10250:SF15">
    <property type="entry name" value="MICROSOMAL GLUTATHIONE S-TRANSFERASE-RELATED"/>
    <property type="match status" value="1"/>
</dbReference>
<dbReference type="STRING" id="133381.A0A2T9Z862"/>
<comment type="subcellular location">
    <subcellularLocation>
        <location evidence="1">Membrane</location>
        <topology evidence="1">Multi-pass membrane protein</topology>
    </subcellularLocation>
</comment>
<dbReference type="AlphaFoldDB" id="A0A2T9Z862"/>
<dbReference type="InterPro" id="IPR023352">
    <property type="entry name" value="MAPEG-like_dom_sf"/>
</dbReference>
<protein>
    <recommendedName>
        <fullName evidence="8">Glutathione transferase</fullName>
    </recommendedName>
</protein>
<evidence type="ECO:0000256" key="3">
    <source>
        <dbReference type="ARBA" id="ARBA00022989"/>
    </source>
</evidence>
<sequence>MLEVGPKYAWSLLAATFMNFQCTLAGVGAVNARTKYNIDAPDMGTGRQSAKLTDEEWEDLNRSVRVHMNYVEQLPTAISSVLICGLFYPTLSVCLGGSYILGRLIYGLGYRKEAKNREIGFVMYFVPLLGLMGASVVGITKELGLHRFNWA</sequence>
<name>A0A2T9Z862_9FUNG</name>
<evidence type="ECO:0000256" key="4">
    <source>
        <dbReference type="ARBA" id="ARBA00023136"/>
    </source>
</evidence>
<dbReference type="GO" id="GO:0004602">
    <property type="term" value="F:glutathione peroxidase activity"/>
    <property type="evidence" value="ECO:0007669"/>
    <property type="project" value="TreeGrafter"/>
</dbReference>
<organism evidence="6 7">
    <name type="scientific">Smittium megazygosporum</name>
    <dbReference type="NCBI Taxonomy" id="133381"/>
    <lineage>
        <taxon>Eukaryota</taxon>
        <taxon>Fungi</taxon>
        <taxon>Fungi incertae sedis</taxon>
        <taxon>Zoopagomycota</taxon>
        <taxon>Kickxellomycotina</taxon>
        <taxon>Harpellomycetes</taxon>
        <taxon>Harpellales</taxon>
        <taxon>Legeriomycetaceae</taxon>
        <taxon>Smittium</taxon>
    </lineage>
</organism>
<dbReference type="EMBL" id="MBFS01001641">
    <property type="protein sequence ID" value="PVV00788.1"/>
    <property type="molecule type" value="Genomic_DNA"/>
</dbReference>
<proteinExistence type="predicted"/>
<dbReference type="Pfam" id="PF01124">
    <property type="entry name" value="MAPEG"/>
    <property type="match status" value="1"/>
</dbReference>
<dbReference type="SUPFAM" id="SSF161084">
    <property type="entry name" value="MAPEG domain-like"/>
    <property type="match status" value="1"/>
</dbReference>
<keyword evidence="2 5" id="KW-0812">Transmembrane</keyword>
<feature type="transmembrane region" description="Helical" evidence="5">
    <location>
        <begin position="77"/>
        <end position="101"/>
    </location>
</feature>
<evidence type="ECO:0000256" key="1">
    <source>
        <dbReference type="ARBA" id="ARBA00004141"/>
    </source>
</evidence>
<dbReference type="GO" id="GO:0004364">
    <property type="term" value="F:glutathione transferase activity"/>
    <property type="evidence" value="ECO:0007669"/>
    <property type="project" value="TreeGrafter"/>
</dbReference>
<keyword evidence="7" id="KW-1185">Reference proteome</keyword>
<evidence type="ECO:0000256" key="5">
    <source>
        <dbReference type="SAM" id="Phobius"/>
    </source>
</evidence>